<keyword evidence="1" id="KW-0456">Lyase</keyword>
<organism evidence="1 2">
    <name type="scientific">Nodularia spumigena CENA596</name>
    <dbReference type="NCBI Taxonomy" id="1819295"/>
    <lineage>
        <taxon>Bacteria</taxon>
        <taxon>Bacillati</taxon>
        <taxon>Cyanobacteriota</taxon>
        <taxon>Cyanophyceae</taxon>
        <taxon>Nostocales</taxon>
        <taxon>Nodulariaceae</taxon>
        <taxon>Nodularia</taxon>
    </lineage>
</organism>
<evidence type="ECO:0000313" key="1">
    <source>
        <dbReference type="EMBL" id="KZL49048.1"/>
    </source>
</evidence>
<dbReference type="EMBL" id="LWAJ01000212">
    <property type="protein sequence ID" value="KZL49048.1"/>
    <property type="molecule type" value="Genomic_DNA"/>
</dbReference>
<dbReference type="GO" id="GO:0016829">
    <property type="term" value="F:lyase activity"/>
    <property type="evidence" value="ECO:0007669"/>
    <property type="project" value="UniProtKB-KW"/>
</dbReference>
<dbReference type="AlphaFoldDB" id="A0A166IZF2"/>
<evidence type="ECO:0000313" key="2">
    <source>
        <dbReference type="Proteomes" id="UP000076555"/>
    </source>
</evidence>
<name>A0A166IZF2_NODSP</name>
<proteinExistence type="predicted"/>
<dbReference type="Proteomes" id="UP000076555">
    <property type="component" value="Unassembled WGS sequence"/>
</dbReference>
<sequence>MRPDAPDMPNIRGLGLFDTGLLVKLIAGQNLRNWGIALISTPGDGGK</sequence>
<gene>
    <name evidence="1" type="ORF">A2T98_14960</name>
</gene>
<comment type="caution">
    <text evidence="1">The sequence shown here is derived from an EMBL/GenBank/DDBJ whole genome shotgun (WGS) entry which is preliminary data.</text>
</comment>
<reference evidence="1 2" key="1">
    <citation type="submission" date="2016-04" db="EMBL/GenBank/DDBJ databases">
        <title>Draft Genome Assembly of the Bloom-forming Cyanobacterium Nodularia spumigena Strain CENA596 in Shrimp Production Ponds.</title>
        <authorList>
            <person name="Popin R.V."/>
            <person name="Rigonato J."/>
            <person name="Abreu V.A."/>
            <person name="Andreote A.P."/>
            <person name="Silveira S.B."/>
            <person name="Odebrecht C."/>
            <person name="Fiore M.F."/>
        </authorList>
    </citation>
    <scope>NUCLEOTIDE SEQUENCE [LARGE SCALE GENOMIC DNA]</scope>
    <source>
        <strain evidence="1 2">CENA596</strain>
    </source>
</reference>
<accession>A0A166IZF2</accession>
<protein>
    <submittedName>
        <fullName evidence="1">3-octaprenyl-4-hydroxybenzoate carboxy-lyase</fullName>
    </submittedName>
</protein>